<evidence type="ECO:0000256" key="1">
    <source>
        <dbReference type="ARBA" id="ARBA00001947"/>
    </source>
</evidence>
<feature type="domain" description="Peptidase M16 N-terminal" evidence="10">
    <location>
        <begin position="56"/>
        <end position="195"/>
    </location>
</feature>
<evidence type="ECO:0000256" key="7">
    <source>
        <dbReference type="ARBA" id="ARBA00023049"/>
    </source>
</evidence>
<dbReference type="GO" id="GO:0008233">
    <property type="term" value="F:peptidase activity"/>
    <property type="evidence" value="ECO:0007669"/>
    <property type="project" value="UniProtKB-KW"/>
</dbReference>
<keyword evidence="5 12" id="KW-0378">Hydrolase</keyword>
<sequence>MKKVLIVATFIVAFISCNRISNPETTNKTATTSAIPTDKNVKKGVLSNGMTYYIRQNSKPEQKVELRLVVKAGSILENEKQLGLAHFMEHMNFNGSKNFNKNELVDYLQSIGVKFGAHLNAYTSFDETVYILPIPTDDDEKLEKGFQIIEDWAFNASLTDEEIDKERGVVLEEYRLGLGANKRMLADYLPKLMYKSRYAERLPIGTKKVLENFTYKDLREFYKNWYRPDLMAIVAVGDVNVKTLEEKIKTHFEKYPAVKKPKKRTEYTTPNHKKTLVSIVTDPEATRSTVQLYYKSTATAKPVVTIADYQESLINNLFSTMLNNRLSELKNKENPPFIYAGSWYGNIWDKSKNAYQNYAISSETGQIEAFKTLVKENERAFRFGFLESELERAKKSLLNSMERAFNEKEKSESKSYTSEYIQNFLNAEPIPGVEWEFKNLQELLPKISLNDCNSLLKNYIHNNNRVIIFTGPQKENIPHITETEVIQILNKVKKSSLKPYQEKELGDGLMSTLPIAGSITQIEKDTVLNITKITLSNGVKVSYKKTDFKDNQVLFRAFSFGGSSLLTDEEYKQTSIANRALTEAGVNGYSKNDLQKLLAGKSVSVSPSIGSLSEGMSGASTPKDLETFFQLTHLYFTKLNYDVKAYNSYKNKMQAYLKNAISKPSTYFSVEVDQFLNQHNKRHIGFPTDEVWNQTNYKLAYQKYKERFADASDFNFYFVGNFDEQTLQEYCKTYLASLPSTYSKETYKNVSTKPMEGILEKTVLKGNEPKSLVRILFSGLAKEYTKNEDYYLRSLGEVLSIKLIEQLREEESGVYGVSAKGGIRKLPVKQYNFSIAFPCGPENVDKLIQKALAELEKIKNNGISDKDLNKIKETQLLDYKQALKQNGFWINKIKNADFYKTDIHNFLNQKEKIKQLTSEDLKKVANKYLTKNKITAVLKPQN</sequence>
<keyword evidence="4" id="KW-0479">Metal-binding</keyword>
<dbReference type="InterPro" id="IPR050626">
    <property type="entry name" value="Peptidase_M16"/>
</dbReference>
<keyword evidence="7" id="KW-0482">Metalloprotease</keyword>
<dbReference type="Gene3D" id="3.30.830.10">
    <property type="entry name" value="Metalloenzyme, LuxS/M16 peptidase-like"/>
    <property type="match status" value="4"/>
</dbReference>
<proteinExistence type="inferred from homology"/>
<keyword evidence="3 12" id="KW-0645">Protease</keyword>
<dbReference type="RefSeq" id="WP_167190694.1">
    <property type="nucleotide sequence ID" value="NZ_JAASQL010000007.1"/>
</dbReference>
<dbReference type="EMBL" id="JAASQL010000007">
    <property type="protein sequence ID" value="NIJ46481.1"/>
    <property type="molecule type" value="Genomic_DNA"/>
</dbReference>
<feature type="coiled-coil region" evidence="9">
    <location>
        <begin position="387"/>
        <end position="414"/>
    </location>
</feature>
<evidence type="ECO:0000313" key="13">
    <source>
        <dbReference type="Proteomes" id="UP000745859"/>
    </source>
</evidence>
<dbReference type="PROSITE" id="PS00143">
    <property type="entry name" value="INSULINASE"/>
    <property type="match status" value="1"/>
</dbReference>
<dbReference type="PANTHER" id="PTHR43690:SF34">
    <property type="entry name" value="ZINC PROTEASE PQQL-LIKE"/>
    <property type="match status" value="1"/>
</dbReference>
<dbReference type="InterPro" id="IPR011249">
    <property type="entry name" value="Metalloenz_LuxS/M16"/>
</dbReference>
<evidence type="ECO:0000256" key="5">
    <source>
        <dbReference type="ARBA" id="ARBA00022801"/>
    </source>
</evidence>
<evidence type="ECO:0000256" key="6">
    <source>
        <dbReference type="ARBA" id="ARBA00022833"/>
    </source>
</evidence>
<keyword evidence="9" id="KW-0175">Coiled coil</keyword>
<dbReference type="EC" id="3.4.24.-" evidence="12"/>
<evidence type="ECO:0000313" key="12">
    <source>
        <dbReference type="EMBL" id="NIJ46481.1"/>
    </source>
</evidence>
<keyword evidence="6" id="KW-0862">Zinc</keyword>
<evidence type="ECO:0000256" key="3">
    <source>
        <dbReference type="ARBA" id="ARBA00022670"/>
    </source>
</evidence>
<gene>
    <name evidence="12" type="ORF">FHR24_002969</name>
</gene>
<dbReference type="InterPro" id="IPR011765">
    <property type="entry name" value="Pept_M16_N"/>
</dbReference>
<dbReference type="Pfam" id="PF00675">
    <property type="entry name" value="Peptidase_M16"/>
    <property type="match status" value="1"/>
</dbReference>
<organism evidence="12 13">
    <name type="scientific">Wenyingzhuangia heitensis</name>
    <dbReference type="NCBI Taxonomy" id="1487859"/>
    <lineage>
        <taxon>Bacteria</taxon>
        <taxon>Pseudomonadati</taxon>
        <taxon>Bacteroidota</taxon>
        <taxon>Flavobacteriia</taxon>
        <taxon>Flavobacteriales</taxon>
        <taxon>Flavobacteriaceae</taxon>
        <taxon>Wenyingzhuangia</taxon>
    </lineage>
</organism>
<evidence type="ECO:0000256" key="9">
    <source>
        <dbReference type="SAM" id="Coils"/>
    </source>
</evidence>
<accession>A0ABX0UGF3</accession>
<comment type="cofactor">
    <cofactor evidence="1">
        <name>Zn(2+)</name>
        <dbReference type="ChEBI" id="CHEBI:29105"/>
    </cofactor>
</comment>
<dbReference type="PANTHER" id="PTHR43690">
    <property type="entry name" value="NARDILYSIN"/>
    <property type="match status" value="1"/>
</dbReference>
<dbReference type="InterPro" id="IPR001431">
    <property type="entry name" value="Pept_M16_Zn_BS"/>
</dbReference>
<feature type="domain" description="Peptidase M16 C-terminal" evidence="11">
    <location>
        <begin position="703"/>
        <end position="873"/>
    </location>
</feature>
<dbReference type="Pfam" id="PF05193">
    <property type="entry name" value="Peptidase_M16_C"/>
    <property type="match status" value="2"/>
</dbReference>
<protein>
    <submittedName>
        <fullName evidence="12">Zinc protease</fullName>
        <ecNumber evidence="12">3.4.24.-</ecNumber>
    </submittedName>
</protein>
<feature type="domain" description="Peptidase M16 C-terminal" evidence="11">
    <location>
        <begin position="212"/>
        <end position="397"/>
    </location>
</feature>
<dbReference type="SUPFAM" id="SSF63411">
    <property type="entry name" value="LuxS/MPP-like metallohydrolase"/>
    <property type="match status" value="4"/>
</dbReference>
<dbReference type="GO" id="GO:0006508">
    <property type="term" value="P:proteolysis"/>
    <property type="evidence" value="ECO:0007669"/>
    <property type="project" value="UniProtKB-KW"/>
</dbReference>
<name>A0ABX0UGF3_9FLAO</name>
<dbReference type="PROSITE" id="PS51257">
    <property type="entry name" value="PROKAR_LIPOPROTEIN"/>
    <property type="match status" value="1"/>
</dbReference>
<evidence type="ECO:0000256" key="4">
    <source>
        <dbReference type="ARBA" id="ARBA00022723"/>
    </source>
</evidence>
<keyword evidence="13" id="KW-1185">Reference proteome</keyword>
<evidence type="ECO:0000256" key="8">
    <source>
        <dbReference type="RuleBase" id="RU004447"/>
    </source>
</evidence>
<evidence type="ECO:0000259" key="11">
    <source>
        <dbReference type="Pfam" id="PF05193"/>
    </source>
</evidence>
<dbReference type="InterPro" id="IPR007863">
    <property type="entry name" value="Peptidase_M16_C"/>
</dbReference>
<comment type="similarity">
    <text evidence="2 8">Belongs to the peptidase M16 family.</text>
</comment>
<reference evidence="12 13" key="1">
    <citation type="submission" date="2020-03" db="EMBL/GenBank/DDBJ databases">
        <title>Genomic Encyclopedia of Type Strains, Phase IV (KMG-IV): sequencing the most valuable type-strain genomes for metagenomic binning, comparative biology and taxonomic classification.</title>
        <authorList>
            <person name="Goeker M."/>
        </authorList>
    </citation>
    <scope>NUCLEOTIDE SEQUENCE [LARGE SCALE GENOMIC DNA]</scope>
    <source>
        <strain evidence="12 13">DSM 101599</strain>
    </source>
</reference>
<comment type="caution">
    <text evidence="12">The sequence shown here is derived from an EMBL/GenBank/DDBJ whole genome shotgun (WGS) entry which is preliminary data.</text>
</comment>
<dbReference type="Proteomes" id="UP000745859">
    <property type="component" value="Unassembled WGS sequence"/>
</dbReference>
<evidence type="ECO:0000259" key="10">
    <source>
        <dbReference type="Pfam" id="PF00675"/>
    </source>
</evidence>
<evidence type="ECO:0000256" key="2">
    <source>
        <dbReference type="ARBA" id="ARBA00007261"/>
    </source>
</evidence>